<organism evidence="1 2">
    <name type="scientific">Genlisea aurea</name>
    <dbReference type="NCBI Taxonomy" id="192259"/>
    <lineage>
        <taxon>Eukaryota</taxon>
        <taxon>Viridiplantae</taxon>
        <taxon>Streptophyta</taxon>
        <taxon>Embryophyta</taxon>
        <taxon>Tracheophyta</taxon>
        <taxon>Spermatophyta</taxon>
        <taxon>Magnoliopsida</taxon>
        <taxon>eudicotyledons</taxon>
        <taxon>Gunneridae</taxon>
        <taxon>Pentapetalae</taxon>
        <taxon>asterids</taxon>
        <taxon>lamiids</taxon>
        <taxon>Lamiales</taxon>
        <taxon>Lentibulariaceae</taxon>
        <taxon>Genlisea</taxon>
    </lineage>
</organism>
<dbReference type="Proteomes" id="UP000015453">
    <property type="component" value="Unassembled WGS sequence"/>
</dbReference>
<reference evidence="1 2" key="1">
    <citation type="journal article" date="2013" name="BMC Genomics">
        <title>The miniature genome of a carnivorous plant Genlisea aurea contains a low number of genes and short non-coding sequences.</title>
        <authorList>
            <person name="Leushkin E.V."/>
            <person name="Sutormin R.A."/>
            <person name="Nabieva E.R."/>
            <person name="Penin A.A."/>
            <person name="Kondrashov A.S."/>
            <person name="Logacheva M.D."/>
        </authorList>
    </citation>
    <scope>NUCLEOTIDE SEQUENCE [LARGE SCALE GENOMIC DNA]</scope>
</reference>
<evidence type="ECO:0000313" key="2">
    <source>
        <dbReference type="Proteomes" id="UP000015453"/>
    </source>
</evidence>
<comment type="caution">
    <text evidence="1">The sequence shown here is derived from an EMBL/GenBank/DDBJ whole genome shotgun (WGS) entry which is preliminary data.</text>
</comment>
<accession>S8D4C3</accession>
<dbReference type="EMBL" id="AUSU01010162">
    <property type="protein sequence ID" value="EPS57498.1"/>
    <property type="molecule type" value="Genomic_DNA"/>
</dbReference>
<dbReference type="GO" id="GO:0005739">
    <property type="term" value="C:mitochondrion"/>
    <property type="evidence" value="ECO:0007669"/>
    <property type="project" value="TreeGrafter"/>
</dbReference>
<keyword evidence="2" id="KW-1185">Reference proteome</keyword>
<sequence>MWGPPYLYFGPGSSDRWAGPLSIIETPLDSPLSKLESVRRRILFPASSKRGFVTEGWKKLCRMIAVGGRIWRVLRNLTSSSPRLFEPLRRLPMNLPAPPSARFFSYKNESLTPNSVTMEMIQYAMSVAREQITEESLSRGLLVLEQCESMLSDDNSKGFVELARSTLLFER</sequence>
<name>S8D4C3_9LAMI</name>
<dbReference type="PANTHER" id="PTHR47868:SF2">
    <property type="entry name" value="OS05G0457700 PROTEIN"/>
    <property type="match status" value="1"/>
</dbReference>
<dbReference type="OrthoDB" id="1892356at2759"/>
<gene>
    <name evidence="1" type="ORF">M569_17320</name>
</gene>
<dbReference type="AlphaFoldDB" id="S8D4C3"/>
<proteinExistence type="predicted"/>
<dbReference type="PANTHER" id="PTHR47868">
    <property type="entry name" value="OS05G0457700 PROTEIN"/>
    <property type="match status" value="1"/>
</dbReference>
<evidence type="ECO:0000313" key="1">
    <source>
        <dbReference type="EMBL" id="EPS57498.1"/>
    </source>
</evidence>
<protein>
    <submittedName>
        <fullName evidence="1">Uncharacterized protein</fullName>
    </submittedName>
</protein>